<dbReference type="PANTHER" id="PTHR33154">
    <property type="entry name" value="TRANSCRIPTIONAL REGULATOR, ARSR FAMILY"/>
    <property type="match status" value="1"/>
</dbReference>
<dbReference type="InterPro" id="IPR001845">
    <property type="entry name" value="HTH_ArsR_DNA-bd_dom"/>
</dbReference>
<feature type="domain" description="HTH arsR-type" evidence="4">
    <location>
        <begin position="1"/>
        <end position="93"/>
    </location>
</feature>
<dbReference type="PANTHER" id="PTHR33154:SF18">
    <property type="entry name" value="ARSENICAL RESISTANCE OPERON REPRESSOR"/>
    <property type="match status" value="1"/>
</dbReference>
<proteinExistence type="predicted"/>
<name>A0A833H322_9LEPT</name>
<dbReference type="SUPFAM" id="SSF46785">
    <property type="entry name" value="Winged helix' DNA-binding domain"/>
    <property type="match status" value="1"/>
</dbReference>
<evidence type="ECO:0000256" key="3">
    <source>
        <dbReference type="ARBA" id="ARBA00023163"/>
    </source>
</evidence>
<reference evidence="5 6" key="1">
    <citation type="submission" date="2019-10" db="EMBL/GenBank/DDBJ databases">
        <title>Extracellular Electron Transfer in a Candidatus Methanoperedens spp. Enrichment Culture.</title>
        <authorList>
            <person name="Berger S."/>
            <person name="Rangel Shaw D."/>
            <person name="Berben T."/>
            <person name="In 'T Zandt M."/>
            <person name="Frank J."/>
            <person name="Reimann J."/>
            <person name="Jetten M.S.M."/>
            <person name="Welte C.U."/>
        </authorList>
    </citation>
    <scope>NUCLEOTIDE SEQUENCE [LARGE SCALE GENOMIC DNA]</scope>
    <source>
        <strain evidence="5">SB12</strain>
    </source>
</reference>
<dbReference type="PROSITE" id="PS50987">
    <property type="entry name" value="HTH_ARSR_2"/>
    <property type="match status" value="1"/>
</dbReference>
<dbReference type="InterPro" id="IPR011991">
    <property type="entry name" value="ArsR-like_HTH"/>
</dbReference>
<evidence type="ECO:0000259" key="4">
    <source>
        <dbReference type="PROSITE" id="PS50987"/>
    </source>
</evidence>
<dbReference type="InterPro" id="IPR036390">
    <property type="entry name" value="WH_DNA-bd_sf"/>
</dbReference>
<evidence type="ECO:0000313" key="5">
    <source>
        <dbReference type="EMBL" id="KAB2933886.1"/>
    </source>
</evidence>
<dbReference type="InterPro" id="IPR051081">
    <property type="entry name" value="HTH_MetalResp_TranReg"/>
</dbReference>
<dbReference type="Proteomes" id="UP000460298">
    <property type="component" value="Unassembled WGS sequence"/>
</dbReference>
<keyword evidence="3" id="KW-0804">Transcription</keyword>
<dbReference type="GO" id="GO:0003700">
    <property type="term" value="F:DNA-binding transcription factor activity"/>
    <property type="evidence" value="ECO:0007669"/>
    <property type="project" value="InterPro"/>
</dbReference>
<dbReference type="SMART" id="SM00418">
    <property type="entry name" value="HTH_ARSR"/>
    <property type="match status" value="1"/>
</dbReference>
<comment type="caution">
    <text evidence="5">The sequence shown here is derived from an EMBL/GenBank/DDBJ whole genome shotgun (WGS) entry which is preliminary data.</text>
</comment>
<evidence type="ECO:0000256" key="2">
    <source>
        <dbReference type="ARBA" id="ARBA00023125"/>
    </source>
</evidence>
<dbReference type="Pfam" id="PF01022">
    <property type="entry name" value="HTH_5"/>
    <property type="match status" value="1"/>
</dbReference>
<dbReference type="NCBIfam" id="NF033788">
    <property type="entry name" value="HTH_metalloreg"/>
    <property type="match status" value="1"/>
</dbReference>
<accession>A0A833H322</accession>
<keyword evidence="1" id="KW-0805">Transcription regulation</keyword>
<sequence>MLADPEVQSLKAVADPVRLRILHMLFHQKELCVCQFSAVLRISYTSLSKHLQILKQAGLVTDDRRGRWVYYAIARQSWNPSAKAVLACARRLTTGQPYTTDLLDTGKVLCCELEDVASRGPAFFDSAQNGKKSCATC</sequence>
<dbReference type="AlphaFoldDB" id="A0A833H322"/>
<gene>
    <name evidence="5" type="ORF">F9K24_05310</name>
</gene>
<evidence type="ECO:0000256" key="1">
    <source>
        <dbReference type="ARBA" id="ARBA00023015"/>
    </source>
</evidence>
<evidence type="ECO:0000313" key="6">
    <source>
        <dbReference type="Proteomes" id="UP000460298"/>
    </source>
</evidence>
<dbReference type="GO" id="GO:0003677">
    <property type="term" value="F:DNA binding"/>
    <property type="evidence" value="ECO:0007669"/>
    <property type="project" value="UniProtKB-KW"/>
</dbReference>
<protein>
    <submittedName>
        <fullName evidence="5">Helix-turn-helix transcriptional regulator</fullName>
    </submittedName>
</protein>
<dbReference type="PRINTS" id="PR00778">
    <property type="entry name" value="HTHARSR"/>
</dbReference>
<organism evidence="5 6">
    <name type="scientific">Leptonema illini</name>
    <dbReference type="NCBI Taxonomy" id="183"/>
    <lineage>
        <taxon>Bacteria</taxon>
        <taxon>Pseudomonadati</taxon>
        <taxon>Spirochaetota</taxon>
        <taxon>Spirochaetia</taxon>
        <taxon>Leptospirales</taxon>
        <taxon>Leptospiraceae</taxon>
        <taxon>Leptonema</taxon>
    </lineage>
</organism>
<keyword evidence="2" id="KW-0238">DNA-binding</keyword>
<dbReference type="Gene3D" id="1.10.10.10">
    <property type="entry name" value="Winged helix-like DNA-binding domain superfamily/Winged helix DNA-binding domain"/>
    <property type="match status" value="1"/>
</dbReference>
<dbReference type="CDD" id="cd00090">
    <property type="entry name" value="HTH_ARSR"/>
    <property type="match status" value="1"/>
</dbReference>
<dbReference type="InterPro" id="IPR036388">
    <property type="entry name" value="WH-like_DNA-bd_sf"/>
</dbReference>
<dbReference type="EMBL" id="WBUI01000004">
    <property type="protein sequence ID" value="KAB2933886.1"/>
    <property type="molecule type" value="Genomic_DNA"/>
</dbReference>